<reference evidence="3 4" key="1">
    <citation type="submission" date="2020-08" db="EMBL/GenBank/DDBJ databases">
        <authorList>
            <person name="Liu C."/>
            <person name="Sun Q."/>
        </authorList>
    </citation>
    <scope>NUCLEOTIDE SEQUENCE [LARGE SCALE GENOMIC DNA]</scope>
    <source>
        <strain evidence="3 4">NSJ-57</strain>
    </source>
</reference>
<sequence length="375" mass="42609">MIESLKLKNFKCFEEIELKFKNLTLFTGINSGGKSSVIQSILFLKQNFETLSQFPDILEKLISENYSNFSVGKIDTNGKYINLGTANNLLYEYANKDLFSFSLKLKNGELNFDAKIDKDNPDHLLIDSSTLKTNSLKFLVSENNFSYLSADRITPKLQYDYSKENVIKGKLGNKGEFAIHYLAVNANENLKLTELKSPNSNSFYFRENVSRWLETISTGIDITSGVNDELRYSYLKYSYNGGKEYFPQNVGFGITYVLPIIISLLKAEKGDLIIIENPESHLHPGAQVEIAKLCCKAAAQGVQLIIETHSDHFFNAIRVAVKNKIIENIDTQIYFFTKEGKKSIAESILLDSNGKINKWPKGFFDEWDIQLENLL</sequence>
<dbReference type="Proteomes" id="UP000515913">
    <property type="component" value="Chromosome"/>
</dbReference>
<dbReference type="InterPro" id="IPR027417">
    <property type="entry name" value="P-loop_NTPase"/>
</dbReference>
<feature type="domain" description="ATPase AAA-type core" evidence="2">
    <location>
        <begin position="23"/>
        <end position="313"/>
    </location>
</feature>
<dbReference type="InterPro" id="IPR003959">
    <property type="entry name" value="ATPase_AAA_core"/>
</dbReference>
<proteinExistence type="predicted"/>
<dbReference type="Pfam" id="PF12476">
    <property type="entry name" value="DUF3696"/>
    <property type="match status" value="1"/>
</dbReference>
<gene>
    <name evidence="3" type="ORF">H9Q81_03195</name>
</gene>
<evidence type="ECO:0000259" key="2">
    <source>
        <dbReference type="Pfam" id="PF13304"/>
    </source>
</evidence>
<keyword evidence="4" id="KW-1185">Reference proteome</keyword>
<dbReference type="EMBL" id="CP060637">
    <property type="protein sequence ID" value="QNM15858.1"/>
    <property type="molecule type" value="Genomic_DNA"/>
</dbReference>
<dbReference type="AlphaFoldDB" id="A0A7G9GYH6"/>
<protein>
    <submittedName>
        <fullName evidence="3">DUF3696 domain-containing protein</fullName>
    </submittedName>
</protein>
<evidence type="ECO:0000313" key="4">
    <source>
        <dbReference type="Proteomes" id="UP000515913"/>
    </source>
</evidence>
<dbReference type="PIRSF" id="PIRSF034888">
    <property type="entry name" value="P-loop_UCP034888"/>
    <property type="match status" value="1"/>
</dbReference>
<evidence type="ECO:0000259" key="1">
    <source>
        <dbReference type="Pfam" id="PF12476"/>
    </source>
</evidence>
<dbReference type="Pfam" id="PF13304">
    <property type="entry name" value="AAA_21"/>
    <property type="match status" value="1"/>
</dbReference>
<dbReference type="GO" id="GO:0005524">
    <property type="term" value="F:ATP binding"/>
    <property type="evidence" value="ECO:0007669"/>
    <property type="project" value="InterPro"/>
</dbReference>
<dbReference type="PANTHER" id="PTHR43581">
    <property type="entry name" value="ATP/GTP PHOSPHATASE"/>
    <property type="match status" value="1"/>
</dbReference>
<dbReference type="Gene3D" id="3.40.50.300">
    <property type="entry name" value="P-loop containing nucleotide triphosphate hydrolases"/>
    <property type="match status" value="1"/>
</dbReference>
<dbReference type="RefSeq" id="WP_187423130.1">
    <property type="nucleotide sequence ID" value="NZ_CP060637.1"/>
</dbReference>
<dbReference type="SUPFAM" id="SSF52540">
    <property type="entry name" value="P-loop containing nucleoside triphosphate hydrolases"/>
    <property type="match status" value="1"/>
</dbReference>
<name>A0A7G9GYH6_9FUSO</name>
<dbReference type="GO" id="GO:0016887">
    <property type="term" value="F:ATP hydrolysis activity"/>
    <property type="evidence" value="ECO:0007669"/>
    <property type="project" value="InterPro"/>
</dbReference>
<accession>A0A7G9GYH6</accession>
<evidence type="ECO:0000313" key="3">
    <source>
        <dbReference type="EMBL" id="QNM15858.1"/>
    </source>
</evidence>
<dbReference type="KEGG" id="fho:H9Q81_03195"/>
<feature type="domain" description="DUF3696" evidence="1">
    <location>
        <begin position="327"/>
        <end position="374"/>
    </location>
</feature>
<dbReference type="InterPro" id="IPR051396">
    <property type="entry name" value="Bact_Antivir_Def_Nuclease"/>
</dbReference>
<dbReference type="InterPro" id="IPR014592">
    <property type="entry name" value="P-loop_UCP034888"/>
</dbReference>
<organism evidence="3 4">
    <name type="scientific">Fusobacterium hominis</name>
    <dbReference type="NCBI Taxonomy" id="2764326"/>
    <lineage>
        <taxon>Bacteria</taxon>
        <taxon>Fusobacteriati</taxon>
        <taxon>Fusobacteriota</taxon>
        <taxon>Fusobacteriia</taxon>
        <taxon>Fusobacteriales</taxon>
        <taxon>Fusobacteriaceae</taxon>
        <taxon>Fusobacterium</taxon>
    </lineage>
</organism>
<dbReference type="PANTHER" id="PTHR43581:SF2">
    <property type="entry name" value="EXCINUCLEASE ATPASE SUBUNIT"/>
    <property type="match status" value="1"/>
</dbReference>
<dbReference type="InterPro" id="IPR022532">
    <property type="entry name" value="DUF3696"/>
</dbReference>